<sequence>MDFGKFVDAQKTHKTLFPTFDYIDDDNDQDIPFVRLLDGEEPVEVMTKRWELYNQLHSHFHDQVDDIVSNIETDLKKEISHILFDSEQSGRKSKPCFKTLFLLGSDSSTDIEFPEDNDPSVMNVLIELSPKESPNVRMMLRRSMFKLFTQTDAILRSSSIAKELDVTLETMPQLTDDLQTSASYDLTLVENYKKLFHRDLNLVFNFKDTDSFHFADLNDFIVLLRSALKNEHVKMNLVFNINTNISNIEKNLKQSTLRLLKRNFHKLDVSSNKGFKYGNRIFQIFLDTVDGKLNLSARFVNFILDKMANNTNHNLQLLTKILDYSLMSYFFQNPFSVFIDPVNTCYLQDTYLKLLAKCPTYMFFIDGLIKERAPKSEILSLIHNEDNALENFFVEFLVRDNPINRHAKFVANFLEEELNVSNFNLIELYHNMLEGKLDFYLKTWPQCEEHKEKLAFKQIDTMFQELFTIDNGTGLLTQAMFPAYKSNMEDDLLCSERILPELLVAPDEAAQVPESLKVLNSSMDPIISQLFQLYREAGASINIYDFYCAFKETLPQQKILQFLQDESLRNEKLKTLLSGELVFDKVALVLFMQGLFDLEHLGFTRSAYSKNSEDIEKAVWRGI</sequence>
<keyword evidence="3" id="KW-0235">DNA replication</keyword>
<evidence type="ECO:0000256" key="1">
    <source>
        <dbReference type="ARBA" id="ARBA00004123"/>
    </source>
</evidence>
<dbReference type="GO" id="GO:0031261">
    <property type="term" value="C:DNA replication preinitiation complex"/>
    <property type="evidence" value="ECO:0007669"/>
    <property type="project" value="EnsemblFungi"/>
</dbReference>
<comment type="subcellular location">
    <subcellularLocation>
        <location evidence="1">Nucleus</location>
    </subcellularLocation>
</comment>
<evidence type="ECO:0000259" key="7">
    <source>
        <dbReference type="Pfam" id="PF18137"/>
    </source>
</evidence>
<proteinExistence type="inferred from homology"/>
<dbReference type="EMBL" id="HE978321">
    <property type="protein sequence ID" value="CCK71663.1"/>
    <property type="molecule type" value="Genomic_DNA"/>
</dbReference>
<evidence type="ECO:0000313" key="8">
    <source>
        <dbReference type="EMBL" id="CCK71663.1"/>
    </source>
</evidence>
<comment type="similarity">
    <text evidence="2">Belongs to the ORC3 family.</text>
</comment>
<dbReference type="GO" id="GO:0003682">
    <property type="term" value="F:chromatin binding"/>
    <property type="evidence" value="ECO:0007669"/>
    <property type="project" value="EnsemblFungi"/>
</dbReference>
<dbReference type="Pfam" id="PF07034">
    <property type="entry name" value="ORC3_N"/>
    <property type="match status" value="1"/>
</dbReference>
<dbReference type="InterPro" id="IPR045667">
    <property type="entry name" value="ORC3_N"/>
</dbReference>
<name>J7RPK9_HUIN7</name>
<dbReference type="PANTHER" id="PTHR12748">
    <property type="entry name" value="ORIGIN RECOGNITION COMPLEX SUBUNIT 3"/>
    <property type="match status" value="1"/>
</dbReference>
<reference evidence="9" key="2">
    <citation type="submission" date="2012-08" db="EMBL/GenBank/DDBJ databases">
        <title>Genome sequence of Kazachstania naganishii.</title>
        <authorList>
            <person name="Gordon J.L."/>
            <person name="Armisen D."/>
            <person name="Proux-Wera E."/>
            <person name="OhEigeartaigh S.S."/>
            <person name="Byrne K.P."/>
            <person name="Wolfe K.H."/>
        </authorList>
    </citation>
    <scope>NUCLEOTIDE SEQUENCE [LARGE SCALE GENOMIC DNA]</scope>
    <source>
        <strain evidence="9">ATCC MYA-139 / BCRC 22969 / CBS 8797 / CCRC 22969 / KCTC 17520 / NBRC 10181 / NCYC 3082</strain>
    </source>
</reference>
<dbReference type="GO" id="GO:0030466">
    <property type="term" value="P:silent mating-type cassette heterochromatin formation"/>
    <property type="evidence" value="ECO:0007669"/>
    <property type="project" value="EnsemblFungi"/>
</dbReference>
<evidence type="ECO:0000256" key="2">
    <source>
        <dbReference type="ARBA" id="ARBA00010977"/>
    </source>
</evidence>
<dbReference type="InterPro" id="IPR040855">
    <property type="entry name" value="ORC_WH_C"/>
</dbReference>
<dbReference type="Pfam" id="PF18137">
    <property type="entry name" value="WHD_ORC"/>
    <property type="match status" value="1"/>
</dbReference>
<evidence type="ECO:0000259" key="6">
    <source>
        <dbReference type="Pfam" id="PF07034"/>
    </source>
</evidence>
<evidence type="ECO:0000256" key="3">
    <source>
        <dbReference type="ARBA" id="ARBA00022705"/>
    </source>
</evidence>
<evidence type="ECO:0000256" key="4">
    <source>
        <dbReference type="ARBA" id="ARBA00023125"/>
    </source>
</evidence>
<dbReference type="GO" id="GO:0003688">
    <property type="term" value="F:DNA replication origin binding"/>
    <property type="evidence" value="ECO:0007669"/>
    <property type="project" value="EnsemblFungi"/>
</dbReference>
<dbReference type="CDD" id="cd20704">
    <property type="entry name" value="Orc3"/>
    <property type="match status" value="1"/>
</dbReference>
<dbReference type="HOGENOM" id="CLU_403318_0_0_1"/>
<feature type="domain" description="Origin recognition complex subunit 3 winged helix C-terminal" evidence="7">
    <location>
        <begin position="488"/>
        <end position="620"/>
    </location>
</feature>
<dbReference type="AlphaFoldDB" id="J7RPK9"/>
<dbReference type="GO" id="GO:0005664">
    <property type="term" value="C:nuclear origin of replication recognition complex"/>
    <property type="evidence" value="ECO:0007669"/>
    <property type="project" value="EnsemblFungi"/>
</dbReference>
<organism evidence="8 9">
    <name type="scientific">Huiozyma naganishii (strain ATCC MYA-139 / BCRC 22969 / CBS 8797 / KCTC 17520 / NBRC 10181 / NCYC 3082 / Yp74L-3)</name>
    <name type="common">Yeast</name>
    <name type="synonym">Kazachstania naganishii</name>
    <dbReference type="NCBI Taxonomy" id="1071383"/>
    <lineage>
        <taxon>Eukaryota</taxon>
        <taxon>Fungi</taxon>
        <taxon>Dikarya</taxon>
        <taxon>Ascomycota</taxon>
        <taxon>Saccharomycotina</taxon>
        <taxon>Saccharomycetes</taxon>
        <taxon>Saccharomycetales</taxon>
        <taxon>Saccharomycetaceae</taxon>
        <taxon>Huiozyma</taxon>
    </lineage>
</organism>
<evidence type="ECO:0000313" key="9">
    <source>
        <dbReference type="Proteomes" id="UP000006310"/>
    </source>
</evidence>
<keyword evidence="9" id="KW-1185">Reference proteome</keyword>
<feature type="domain" description="Origin recognition complex subunit 3 N-terminal" evidence="6">
    <location>
        <begin position="5"/>
        <end position="338"/>
    </location>
</feature>
<dbReference type="InterPro" id="IPR020795">
    <property type="entry name" value="ORC3"/>
</dbReference>
<dbReference type="GeneID" id="34527395"/>
<dbReference type="Proteomes" id="UP000006310">
    <property type="component" value="Chromosome 8"/>
</dbReference>
<keyword evidence="4" id="KW-0238">DNA-binding</keyword>
<protein>
    <submittedName>
        <fullName evidence="8">Uncharacterized protein</fullName>
    </submittedName>
</protein>
<dbReference type="eggNOG" id="KOG2538">
    <property type="taxonomic scope" value="Eukaryota"/>
</dbReference>
<keyword evidence="5" id="KW-0539">Nucleus</keyword>
<evidence type="ECO:0000256" key="5">
    <source>
        <dbReference type="ARBA" id="ARBA00023242"/>
    </source>
</evidence>
<dbReference type="PANTHER" id="PTHR12748:SF0">
    <property type="entry name" value="ORIGIN RECOGNITION COMPLEX SUBUNIT 3"/>
    <property type="match status" value="1"/>
</dbReference>
<dbReference type="GO" id="GO:0006267">
    <property type="term" value="P:pre-replicative complex assembly involved in nuclear cell cycle DNA replication"/>
    <property type="evidence" value="ECO:0007669"/>
    <property type="project" value="EnsemblFungi"/>
</dbReference>
<dbReference type="GO" id="GO:0005656">
    <property type="term" value="C:nuclear pre-replicative complex"/>
    <property type="evidence" value="ECO:0007669"/>
    <property type="project" value="EnsemblFungi"/>
</dbReference>
<dbReference type="OrthoDB" id="10265211at2759"/>
<accession>J7RPK9</accession>
<dbReference type="OMA" id="CPTFMFF"/>
<reference evidence="8 9" key="1">
    <citation type="journal article" date="2011" name="Proc. Natl. Acad. Sci. U.S.A.">
        <title>Evolutionary erosion of yeast sex chromosomes by mating-type switching accidents.</title>
        <authorList>
            <person name="Gordon J.L."/>
            <person name="Armisen D."/>
            <person name="Proux-Wera E."/>
            <person name="Oheigeartaigh S.S."/>
            <person name="Byrne K.P."/>
            <person name="Wolfe K.H."/>
        </authorList>
    </citation>
    <scope>NUCLEOTIDE SEQUENCE [LARGE SCALE GENOMIC DNA]</scope>
    <source>
        <strain evidence="9">ATCC MYA-139 / BCRC 22969 / CBS 8797 / CCRC 22969 / KCTC 17520 / NBRC 10181 / NCYC 3082</strain>
    </source>
</reference>
<dbReference type="STRING" id="1071383.J7RPK9"/>
<dbReference type="GO" id="GO:0006270">
    <property type="term" value="P:DNA replication initiation"/>
    <property type="evidence" value="ECO:0007669"/>
    <property type="project" value="EnsemblFungi"/>
</dbReference>
<dbReference type="KEGG" id="kng:KNAG_0H02480"/>
<dbReference type="RefSeq" id="XP_022465908.1">
    <property type="nucleotide sequence ID" value="XM_022609520.1"/>
</dbReference>
<gene>
    <name evidence="8" type="primary">KNAG0H02480</name>
    <name evidence="8" type="ordered locus">KNAG_0H02480</name>
</gene>